<evidence type="ECO:0008006" key="14">
    <source>
        <dbReference type="Google" id="ProtNLM"/>
    </source>
</evidence>
<comment type="similarity">
    <text evidence="3 10">Belongs to the cytochrome P450 family.</text>
</comment>
<evidence type="ECO:0000256" key="4">
    <source>
        <dbReference type="ARBA" id="ARBA00022617"/>
    </source>
</evidence>
<dbReference type="GeneID" id="92177952"/>
<evidence type="ECO:0000256" key="2">
    <source>
        <dbReference type="ARBA" id="ARBA00005179"/>
    </source>
</evidence>
<keyword evidence="8 10" id="KW-0503">Monooxygenase</keyword>
<keyword evidence="5 9" id="KW-0479">Metal-binding</keyword>
<dbReference type="GO" id="GO:0004497">
    <property type="term" value="F:monooxygenase activity"/>
    <property type="evidence" value="ECO:0007669"/>
    <property type="project" value="UniProtKB-KW"/>
</dbReference>
<sequence length="539" mass="59703">MYTDPLSVQSLLHAGVFAALACVSAVFYYYVYREYSSTVRGLRGPPPAHWLYGSQPSLQDAPNGSLQTQWFETYGPTLRYYSLRREQTILTMDPVAVSYIHSHPTLFEQSDATTKFSQQVMGPSLTAALGPDHRRQRRAIAPSFNTPQLRIMAPVFIDKANQLVERILDDQKAQGGDHVDLQKYIGQLTVDVIGLAGFDLDFDTLGKGGHELLAAWKRQMEGSFDSTFSVLLQNLGFPVPMFLRSERSKGIDEASRVMKRIGNRLLADKRKAIQAEMGDSVTKSDFAGGDLITNLLRANMAVDVKADQRMSDEEVLAQIPLFLFAGNTTIAVTLTWCVGLLAKHPDVQNKLRKEVSSIESSLPAWEIIDALPYLDAVVHEVLRLYPAAPTLFRVAQADTVIPLQMPVVGRSGRCIEAVPIKKGNTVHIAFGQMNLDKGVWGLDADEFRPSRFLLPDNVRSRLIGNIHTFGGGSRHCIGAKFAIAEIKTVLFVLVRRLSFEETSSKPEFTRHGGHVAKLGLARAKVGGRLEMPLRVEKAE</sequence>
<dbReference type="PRINTS" id="PR00385">
    <property type="entry name" value="P450"/>
</dbReference>
<evidence type="ECO:0000256" key="10">
    <source>
        <dbReference type="RuleBase" id="RU000461"/>
    </source>
</evidence>
<evidence type="ECO:0000256" key="3">
    <source>
        <dbReference type="ARBA" id="ARBA00010617"/>
    </source>
</evidence>
<proteinExistence type="inferred from homology"/>
<dbReference type="InterPro" id="IPR017972">
    <property type="entry name" value="Cyt_P450_CS"/>
</dbReference>
<comment type="cofactor">
    <cofactor evidence="1 9">
        <name>heme</name>
        <dbReference type="ChEBI" id="CHEBI:30413"/>
    </cofactor>
</comment>
<keyword evidence="7 9" id="KW-0408">Iron</keyword>
<dbReference type="InterPro" id="IPR036396">
    <property type="entry name" value="Cyt_P450_sf"/>
</dbReference>
<evidence type="ECO:0000256" key="9">
    <source>
        <dbReference type="PIRSR" id="PIRSR602401-1"/>
    </source>
</evidence>
<evidence type="ECO:0000256" key="1">
    <source>
        <dbReference type="ARBA" id="ARBA00001971"/>
    </source>
</evidence>
<dbReference type="EMBL" id="JBCAWK010000001">
    <property type="protein sequence ID" value="KAK8870122.1"/>
    <property type="molecule type" value="Genomic_DNA"/>
</dbReference>
<keyword evidence="6 10" id="KW-0560">Oxidoreductase</keyword>
<keyword evidence="11" id="KW-0472">Membrane</keyword>
<feature type="binding site" description="axial binding residue" evidence="9">
    <location>
        <position position="476"/>
    </location>
    <ligand>
        <name>heme</name>
        <dbReference type="ChEBI" id="CHEBI:30413"/>
    </ligand>
    <ligandPart>
        <name>Fe</name>
        <dbReference type="ChEBI" id="CHEBI:18248"/>
    </ligandPart>
</feature>
<evidence type="ECO:0000256" key="11">
    <source>
        <dbReference type="SAM" id="Phobius"/>
    </source>
</evidence>
<dbReference type="PANTHER" id="PTHR24305:SF166">
    <property type="entry name" value="CYTOCHROME P450 12A4, MITOCHONDRIAL-RELATED"/>
    <property type="match status" value="1"/>
</dbReference>
<dbReference type="KEGG" id="kne:92177952"/>
<comment type="pathway">
    <text evidence="2">Secondary metabolite biosynthesis.</text>
</comment>
<dbReference type="InterPro" id="IPR002401">
    <property type="entry name" value="Cyt_P450_E_grp-I"/>
</dbReference>
<accession>A0AAW0Z7C4</accession>
<dbReference type="PANTHER" id="PTHR24305">
    <property type="entry name" value="CYTOCHROME P450"/>
    <property type="match status" value="1"/>
</dbReference>
<keyword evidence="13" id="KW-1185">Reference proteome</keyword>
<dbReference type="Pfam" id="PF00067">
    <property type="entry name" value="p450"/>
    <property type="match status" value="1"/>
</dbReference>
<dbReference type="GO" id="GO:0020037">
    <property type="term" value="F:heme binding"/>
    <property type="evidence" value="ECO:0007669"/>
    <property type="project" value="InterPro"/>
</dbReference>
<dbReference type="AlphaFoldDB" id="A0AAW0Z7C4"/>
<dbReference type="RefSeq" id="XP_066806368.1">
    <property type="nucleotide sequence ID" value="XM_066943826.1"/>
</dbReference>
<protein>
    <recommendedName>
        <fullName evidence="14">Cytochrome P450</fullName>
    </recommendedName>
</protein>
<dbReference type="GO" id="GO:0016705">
    <property type="term" value="F:oxidoreductase activity, acting on paired donors, with incorporation or reduction of molecular oxygen"/>
    <property type="evidence" value="ECO:0007669"/>
    <property type="project" value="InterPro"/>
</dbReference>
<dbReference type="InterPro" id="IPR001128">
    <property type="entry name" value="Cyt_P450"/>
</dbReference>
<evidence type="ECO:0000313" key="13">
    <source>
        <dbReference type="Proteomes" id="UP001388673"/>
    </source>
</evidence>
<dbReference type="PRINTS" id="PR00463">
    <property type="entry name" value="EP450I"/>
</dbReference>
<organism evidence="12 13">
    <name type="scientific">Kwoniella newhampshirensis</name>
    <dbReference type="NCBI Taxonomy" id="1651941"/>
    <lineage>
        <taxon>Eukaryota</taxon>
        <taxon>Fungi</taxon>
        <taxon>Dikarya</taxon>
        <taxon>Basidiomycota</taxon>
        <taxon>Agaricomycotina</taxon>
        <taxon>Tremellomycetes</taxon>
        <taxon>Tremellales</taxon>
        <taxon>Cryptococcaceae</taxon>
        <taxon>Kwoniella</taxon>
    </lineage>
</organism>
<name>A0AAW0Z7C4_9TREE</name>
<keyword evidence="11" id="KW-1133">Transmembrane helix</keyword>
<evidence type="ECO:0000313" key="12">
    <source>
        <dbReference type="EMBL" id="KAK8870122.1"/>
    </source>
</evidence>
<dbReference type="SUPFAM" id="SSF48264">
    <property type="entry name" value="Cytochrome P450"/>
    <property type="match status" value="1"/>
</dbReference>
<gene>
    <name evidence="12" type="ORF">IAR55_000692</name>
</gene>
<keyword evidence="4 9" id="KW-0349">Heme</keyword>
<feature type="transmembrane region" description="Helical" evidence="11">
    <location>
        <begin position="12"/>
        <end position="31"/>
    </location>
</feature>
<evidence type="ECO:0000256" key="5">
    <source>
        <dbReference type="ARBA" id="ARBA00022723"/>
    </source>
</evidence>
<keyword evidence="11" id="KW-0812">Transmembrane</keyword>
<dbReference type="GO" id="GO:0005506">
    <property type="term" value="F:iron ion binding"/>
    <property type="evidence" value="ECO:0007669"/>
    <property type="project" value="InterPro"/>
</dbReference>
<evidence type="ECO:0000256" key="6">
    <source>
        <dbReference type="ARBA" id="ARBA00023002"/>
    </source>
</evidence>
<dbReference type="PROSITE" id="PS00086">
    <property type="entry name" value="CYTOCHROME_P450"/>
    <property type="match status" value="1"/>
</dbReference>
<evidence type="ECO:0000256" key="7">
    <source>
        <dbReference type="ARBA" id="ARBA00023004"/>
    </source>
</evidence>
<dbReference type="InterPro" id="IPR050121">
    <property type="entry name" value="Cytochrome_P450_monoxygenase"/>
</dbReference>
<evidence type="ECO:0000256" key="8">
    <source>
        <dbReference type="ARBA" id="ARBA00023033"/>
    </source>
</evidence>
<feature type="transmembrane region" description="Helical" evidence="11">
    <location>
        <begin position="319"/>
        <end position="342"/>
    </location>
</feature>
<comment type="caution">
    <text evidence="12">The sequence shown here is derived from an EMBL/GenBank/DDBJ whole genome shotgun (WGS) entry which is preliminary data.</text>
</comment>
<dbReference type="Gene3D" id="1.10.630.10">
    <property type="entry name" value="Cytochrome P450"/>
    <property type="match status" value="1"/>
</dbReference>
<dbReference type="Proteomes" id="UP001388673">
    <property type="component" value="Unassembled WGS sequence"/>
</dbReference>
<reference evidence="12 13" key="1">
    <citation type="journal article" date="2024" name="bioRxiv">
        <title>Comparative genomics of Cryptococcus and Kwoniella reveals pathogenesis evolution and contrasting karyotype dynamics via intercentromeric recombination or chromosome fusion.</title>
        <authorList>
            <person name="Coelho M.A."/>
            <person name="David-Palma M."/>
            <person name="Shea T."/>
            <person name="Bowers K."/>
            <person name="McGinley-Smith S."/>
            <person name="Mohammad A.W."/>
            <person name="Gnirke A."/>
            <person name="Yurkov A.M."/>
            <person name="Nowrousian M."/>
            <person name="Sun S."/>
            <person name="Cuomo C.A."/>
            <person name="Heitman J."/>
        </authorList>
    </citation>
    <scope>NUCLEOTIDE SEQUENCE [LARGE SCALE GENOMIC DNA]</scope>
    <source>
        <strain evidence="12 13">CBS 13917</strain>
    </source>
</reference>